<dbReference type="SUPFAM" id="SSF52540">
    <property type="entry name" value="P-loop containing nucleoside triphosphate hydrolases"/>
    <property type="match status" value="1"/>
</dbReference>
<dbReference type="SMART" id="SM00091">
    <property type="entry name" value="PAS"/>
    <property type="match status" value="1"/>
</dbReference>
<keyword evidence="1" id="KW-0547">Nucleotide-binding</keyword>
<evidence type="ECO:0000313" key="10">
    <source>
        <dbReference type="EMBL" id="SDG99036.1"/>
    </source>
</evidence>
<dbReference type="InterPro" id="IPR027417">
    <property type="entry name" value="P-loop_NTPase"/>
</dbReference>
<dbReference type="PRINTS" id="PR01590">
    <property type="entry name" value="HTHFIS"/>
</dbReference>
<dbReference type="PROSITE" id="PS50112">
    <property type="entry name" value="PAS"/>
    <property type="match status" value="1"/>
</dbReference>
<dbReference type="Pfam" id="PF02954">
    <property type="entry name" value="HTH_8"/>
    <property type="match status" value="1"/>
</dbReference>
<feature type="domain" description="PAS" evidence="9">
    <location>
        <begin position="26"/>
        <end position="77"/>
    </location>
</feature>
<dbReference type="PROSITE" id="PS50045">
    <property type="entry name" value="SIGMA54_INTERACT_4"/>
    <property type="match status" value="1"/>
</dbReference>
<gene>
    <name evidence="10" type="ORF">SAMN04489735_1007129</name>
</gene>
<dbReference type="Pfam" id="PF00158">
    <property type="entry name" value="Sigma54_activat"/>
    <property type="match status" value="1"/>
</dbReference>
<dbReference type="SMART" id="SM00382">
    <property type="entry name" value="AAA"/>
    <property type="match status" value="1"/>
</dbReference>
<evidence type="ECO:0000256" key="3">
    <source>
        <dbReference type="ARBA" id="ARBA00023015"/>
    </source>
</evidence>
<evidence type="ECO:0000256" key="5">
    <source>
        <dbReference type="ARBA" id="ARBA00023159"/>
    </source>
</evidence>
<evidence type="ECO:0000256" key="2">
    <source>
        <dbReference type="ARBA" id="ARBA00022840"/>
    </source>
</evidence>
<keyword evidence="4" id="KW-0238">DNA-binding</keyword>
<dbReference type="InterPro" id="IPR003593">
    <property type="entry name" value="AAA+_ATPase"/>
</dbReference>
<protein>
    <submittedName>
        <fullName evidence="10">PAS domain S-box-containing protein</fullName>
    </submittedName>
</protein>
<dbReference type="Gene3D" id="1.10.8.60">
    <property type="match status" value="1"/>
</dbReference>
<dbReference type="FunFam" id="1.10.8.60:FF:000014">
    <property type="entry name" value="DNA-binding transcriptional regulator NtrC"/>
    <property type="match status" value="1"/>
</dbReference>
<keyword evidence="3" id="KW-0805">Transcription regulation</keyword>
<keyword evidence="5" id="KW-0010">Activator</keyword>
<dbReference type="Pfam" id="PF25601">
    <property type="entry name" value="AAA_lid_14"/>
    <property type="match status" value="1"/>
</dbReference>
<dbReference type="OrthoDB" id="9771372at2"/>
<feature type="coiled-coil region" evidence="7">
    <location>
        <begin position="132"/>
        <end position="159"/>
    </location>
</feature>
<dbReference type="InterPro" id="IPR013767">
    <property type="entry name" value="PAS_fold"/>
</dbReference>
<dbReference type="PANTHER" id="PTHR32071">
    <property type="entry name" value="TRANSCRIPTIONAL REGULATORY PROTEIN"/>
    <property type="match status" value="1"/>
</dbReference>
<keyword evidence="7" id="KW-0175">Coiled coil</keyword>
<accession>A0A1G7YS11</accession>
<dbReference type="InterPro" id="IPR025944">
    <property type="entry name" value="Sigma_54_int_dom_CS"/>
</dbReference>
<keyword evidence="2" id="KW-0067">ATP-binding</keyword>
<dbReference type="AlphaFoldDB" id="A0A1G7YS11"/>
<dbReference type="InterPro" id="IPR009057">
    <property type="entry name" value="Homeodomain-like_sf"/>
</dbReference>
<dbReference type="InterPro" id="IPR002197">
    <property type="entry name" value="HTH_Fis"/>
</dbReference>
<evidence type="ECO:0000256" key="7">
    <source>
        <dbReference type="SAM" id="Coils"/>
    </source>
</evidence>
<dbReference type="PROSITE" id="PS00688">
    <property type="entry name" value="SIGMA54_INTERACT_3"/>
    <property type="match status" value="1"/>
</dbReference>
<dbReference type="CDD" id="cd00009">
    <property type="entry name" value="AAA"/>
    <property type="match status" value="1"/>
</dbReference>
<organism evidence="10 11">
    <name type="scientific">Aneurinibacillus thermoaerophilus</name>
    <dbReference type="NCBI Taxonomy" id="143495"/>
    <lineage>
        <taxon>Bacteria</taxon>
        <taxon>Bacillati</taxon>
        <taxon>Bacillota</taxon>
        <taxon>Bacilli</taxon>
        <taxon>Bacillales</taxon>
        <taxon>Paenibacillaceae</taxon>
        <taxon>Aneurinibacillus group</taxon>
        <taxon>Aneurinibacillus</taxon>
    </lineage>
</organism>
<dbReference type="FunFam" id="3.40.50.300:FF:000006">
    <property type="entry name" value="DNA-binding transcriptional regulator NtrC"/>
    <property type="match status" value="1"/>
</dbReference>
<dbReference type="Gene3D" id="3.40.50.300">
    <property type="entry name" value="P-loop containing nucleotide triphosphate hydrolases"/>
    <property type="match status" value="1"/>
</dbReference>
<dbReference type="InterPro" id="IPR058031">
    <property type="entry name" value="AAA_lid_NorR"/>
</dbReference>
<dbReference type="Pfam" id="PF00989">
    <property type="entry name" value="PAS"/>
    <property type="match status" value="1"/>
</dbReference>
<dbReference type="InterPro" id="IPR025662">
    <property type="entry name" value="Sigma_54_int_dom_ATP-bd_1"/>
</dbReference>
<dbReference type="Gene3D" id="1.10.10.60">
    <property type="entry name" value="Homeodomain-like"/>
    <property type="match status" value="1"/>
</dbReference>
<proteinExistence type="predicted"/>
<name>A0A1G7YS11_ANETH</name>
<dbReference type="SUPFAM" id="SSF46689">
    <property type="entry name" value="Homeodomain-like"/>
    <property type="match status" value="1"/>
</dbReference>
<sequence>MIIRRNGWVHRLLVELAGKAQKVKEEKDMLQTIIDHAYEGVLIVDPNGYILMANEIYANFLGWKLSDMIGKHVTEVIENTRMHIVGQTGKPEIAQIQKINGREMIASRIPVFNQGKVAAVVGTVMFQEVDDLFALTTKVENLRKELNYYKDELDKRLQAKYSFDTILGTSDELEKVKILGRRVAKSDTTILLKGESGTGKELFAHAIHRESYRSAGPLIKVNCAAIPDTLLESELFGYKGGSFTGAKKSGKKGKFALAKGGTIFLDEISEMPLMMQAKLLRVLQEKEIEPIGADKPESVDVRIIAATNKDLLTLVEQGKFRHDLYYRLNVVMLEIPPLRERSEDIPLLIESFLQQLEKETGIRAKGVEDEAMRALLAYSWPGNIRELRNVLERALYVKNGEMIALQDLPPLLATSPQTEKKMVTLKQAVEKAEAEVIRETIRRTKGDKIAAARQLGISKSGLYVKLARYGLNEERYQ</sequence>
<evidence type="ECO:0000259" key="9">
    <source>
        <dbReference type="PROSITE" id="PS50112"/>
    </source>
</evidence>
<evidence type="ECO:0000259" key="8">
    <source>
        <dbReference type="PROSITE" id="PS50045"/>
    </source>
</evidence>
<dbReference type="InterPro" id="IPR002078">
    <property type="entry name" value="Sigma_54_int"/>
</dbReference>
<evidence type="ECO:0000256" key="1">
    <source>
        <dbReference type="ARBA" id="ARBA00022741"/>
    </source>
</evidence>
<dbReference type="SUPFAM" id="SSF55785">
    <property type="entry name" value="PYP-like sensor domain (PAS domain)"/>
    <property type="match status" value="1"/>
</dbReference>
<dbReference type="CDD" id="cd00130">
    <property type="entry name" value="PAS"/>
    <property type="match status" value="1"/>
</dbReference>
<keyword evidence="6" id="KW-0804">Transcription</keyword>
<evidence type="ECO:0000256" key="6">
    <source>
        <dbReference type="ARBA" id="ARBA00023163"/>
    </source>
</evidence>
<feature type="domain" description="Sigma-54 factor interaction" evidence="8">
    <location>
        <begin position="166"/>
        <end position="396"/>
    </location>
</feature>
<reference evidence="10 11" key="1">
    <citation type="submission" date="2016-10" db="EMBL/GenBank/DDBJ databases">
        <authorList>
            <person name="de Groot N.N."/>
        </authorList>
    </citation>
    <scope>NUCLEOTIDE SEQUENCE [LARGE SCALE GENOMIC DNA]</scope>
    <source>
        <strain evidence="10 11">L 420-91</strain>
    </source>
</reference>
<dbReference type="Gene3D" id="3.30.450.20">
    <property type="entry name" value="PAS domain"/>
    <property type="match status" value="1"/>
</dbReference>
<dbReference type="EMBL" id="FNDE01000007">
    <property type="protein sequence ID" value="SDG99036.1"/>
    <property type="molecule type" value="Genomic_DNA"/>
</dbReference>
<dbReference type="RefSeq" id="WP_091260182.1">
    <property type="nucleotide sequence ID" value="NZ_FNDE01000007.1"/>
</dbReference>
<dbReference type="GO" id="GO:0043565">
    <property type="term" value="F:sequence-specific DNA binding"/>
    <property type="evidence" value="ECO:0007669"/>
    <property type="project" value="InterPro"/>
</dbReference>
<dbReference type="GO" id="GO:0006355">
    <property type="term" value="P:regulation of DNA-templated transcription"/>
    <property type="evidence" value="ECO:0007669"/>
    <property type="project" value="InterPro"/>
</dbReference>
<dbReference type="NCBIfam" id="TIGR00229">
    <property type="entry name" value="sensory_box"/>
    <property type="match status" value="1"/>
</dbReference>
<dbReference type="PROSITE" id="PS00675">
    <property type="entry name" value="SIGMA54_INTERACT_1"/>
    <property type="match status" value="1"/>
</dbReference>
<dbReference type="GO" id="GO:0005524">
    <property type="term" value="F:ATP binding"/>
    <property type="evidence" value="ECO:0007669"/>
    <property type="project" value="UniProtKB-KW"/>
</dbReference>
<dbReference type="Proteomes" id="UP000198956">
    <property type="component" value="Unassembled WGS sequence"/>
</dbReference>
<dbReference type="InterPro" id="IPR000014">
    <property type="entry name" value="PAS"/>
</dbReference>
<evidence type="ECO:0000313" key="11">
    <source>
        <dbReference type="Proteomes" id="UP000198956"/>
    </source>
</evidence>
<evidence type="ECO:0000256" key="4">
    <source>
        <dbReference type="ARBA" id="ARBA00023125"/>
    </source>
</evidence>
<dbReference type="InterPro" id="IPR035965">
    <property type="entry name" value="PAS-like_dom_sf"/>
</dbReference>